<proteinExistence type="predicted"/>
<dbReference type="InterPro" id="IPR050431">
    <property type="entry name" value="Adaptor_comp_med_subunit"/>
</dbReference>
<dbReference type="SUPFAM" id="SSF49447">
    <property type="entry name" value="Second domain of Mu2 adaptin subunit (ap50) of ap2 adaptor"/>
    <property type="match status" value="1"/>
</dbReference>
<organism evidence="2 3">
    <name type="scientific">Anncaliia algerae PRA339</name>
    <dbReference type="NCBI Taxonomy" id="1288291"/>
    <lineage>
        <taxon>Eukaryota</taxon>
        <taxon>Fungi</taxon>
        <taxon>Fungi incertae sedis</taxon>
        <taxon>Microsporidia</taxon>
        <taxon>Tubulinosematoidea</taxon>
        <taxon>Tubulinosematidae</taxon>
        <taxon>Anncaliia</taxon>
    </lineage>
</organism>
<dbReference type="InterPro" id="IPR028565">
    <property type="entry name" value="MHD"/>
</dbReference>
<reference evidence="3" key="1">
    <citation type="submission" date="2013-02" db="EMBL/GenBank/DDBJ databases">
        <authorList>
            <consortium name="The Broad Institute Genome Sequencing Platform"/>
            <person name="Cuomo C."/>
            <person name="Becnel J."/>
            <person name="Sanscrainte N."/>
            <person name="Walker B."/>
            <person name="Young S.K."/>
            <person name="Zeng Q."/>
            <person name="Gargeya S."/>
            <person name="Fitzgerald M."/>
            <person name="Haas B."/>
            <person name="Abouelleil A."/>
            <person name="Alvarado L."/>
            <person name="Arachchi H.M."/>
            <person name="Berlin A.M."/>
            <person name="Chapman S.B."/>
            <person name="Dewar J."/>
            <person name="Goldberg J."/>
            <person name="Griggs A."/>
            <person name="Gujja S."/>
            <person name="Hansen M."/>
            <person name="Howarth C."/>
            <person name="Imamovic A."/>
            <person name="Larimer J."/>
            <person name="McCowan C."/>
            <person name="Murphy C."/>
            <person name="Neiman D."/>
            <person name="Pearson M."/>
            <person name="Priest M."/>
            <person name="Roberts A."/>
            <person name="Saif S."/>
            <person name="Shea T."/>
            <person name="Sisk P."/>
            <person name="Sykes S."/>
            <person name="Wortman J."/>
            <person name="Nusbaum C."/>
            <person name="Birren B."/>
        </authorList>
    </citation>
    <scope>NUCLEOTIDE SEQUENCE [LARGE SCALE GENOMIC DNA]</scope>
    <source>
        <strain evidence="3">PRA339</strain>
    </source>
</reference>
<evidence type="ECO:0000313" key="3">
    <source>
        <dbReference type="Proteomes" id="UP000030655"/>
    </source>
</evidence>
<dbReference type="Pfam" id="PF00928">
    <property type="entry name" value="Adap_comp_sub"/>
    <property type="match status" value="1"/>
</dbReference>
<keyword evidence="3" id="KW-1185">Reference proteome</keyword>
<dbReference type="OrthoDB" id="870at2759"/>
<feature type="domain" description="MHD" evidence="1">
    <location>
        <begin position="121"/>
        <end position="334"/>
    </location>
</feature>
<dbReference type="Gene3D" id="2.60.40.1170">
    <property type="entry name" value="Mu homology domain, subdomain B"/>
    <property type="match status" value="2"/>
</dbReference>
<dbReference type="PROSITE" id="PS51072">
    <property type="entry name" value="MHD"/>
    <property type="match status" value="1"/>
</dbReference>
<dbReference type="HOGENOM" id="CLU_826318_0_0_1"/>
<evidence type="ECO:0000313" key="2">
    <source>
        <dbReference type="EMBL" id="KCZ80630.1"/>
    </source>
</evidence>
<dbReference type="AlphaFoldDB" id="A0A059F0F2"/>
<sequence length="336" mass="38928">MIEEILLLNSKNQVILGKGIENEMIYPLEQVKEEKILLTKKIDSIVLAIIFDKFSFDAIDTIKKIADNLPQSLDEKIVYKNYFKYFFIFEKLKVKFNVKENNQIVPIGNILKIRENVMFKEKEFFIDVIEKINCILDLNLNVYKCEIYGDISYKSYVGNPVEMQVQFESNEAIKFLGNPCFAQNADESSFHLRIGDGVNRLCSYVVDDVNPIIFIKKTTDGYELLPKHKLFDVEIKIPVHKTAFKVDTSVSIGNTKYQDDCVIWNIPKLEDLGAKISVKIYSLEKEDISSSIQVNFKNKFSKFTQLRIKGIKVKDIKISSYAKHVSYSDNYEVRMV</sequence>
<name>A0A059F0F2_9MICR</name>
<dbReference type="InterPro" id="IPR036168">
    <property type="entry name" value="AP2_Mu_C_sf"/>
</dbReference>
<dbReference type="STRING" id="1288291.A0A059F0F2"/>
<evidence type="ECO:0000259" key="1">
    <source>
        <dbReference type="PROSITE" id="PS51072"/>
    </source>
</evidence>
<reference evidence="2 3" key="2">
    <citation type="submission" date="2014-03" db="EMBL/GenBank/DDBJ databases">
        <title>The Genome Sequence of Anncaliia algerae insect isolate PRA339.</title>
        <authorList>
            <consortium name="The Broad Institute Genome Sequencing Platform"/>
            <consortium name="The Broad Institute Genome Sequencing Center for Infectious Disease"/>
            <person name="Cuomo C."/>
            <person name="Becnel J."/>
            <person name="Sanscrainte N."/>
            <person name="Walker B."/>
            <person name="Young S.K."/>
            <person name="Zeng Q."/>
            <person name="Gargeya S."/>
            <person name="Fitzgerald M."/>
            <person name="Haas B."/>
            <person name="Abouelleil A."/>
            <person name="Alvarado L."/>
            <person name="Arachchi H.M."/>
            <person name="Berlin A.M."/>
            <person name="Chapman S.B."/>
            <person name="Dewar J."/>
            <person name="Goldberg J."/>
            <person name="Griggs A."/>
            <person name="Gujja S."/>
            <person name="Hansen M."/>
            <person name="Howarth C."/>
            <person name="Imamovic A."/>
            <person name="Larimer J."/>
            <person name="McCowan C."/>
            <person name="Murphy C."/>
            <person name="Neiman D."/>
            <person name="Pearson M."/>
            <person name="Priest M."/>
            <person name="Roberts A."/>
            <person name="Saif S."/>
            <person name="Shea T."/>
            <person name="Sisk P."/>
            <person name="Sykes S."/>
            <person name="Wortman J."/>
            <person name="Nusbaum C."/>
            <person name="Birren B."/>
        </authorList>
    </citation>
    <scope>NUCLEOTIDE SEQUENCE [LARGE SCALE GENOMIC DNA]</scope>
    <source>
        <strain evidence="2 3">PRA339</strain>
    </source>
</reference>
<accession>A0A059F0F2</accession>
<dbReference type="PANTHER" id="PTHR10529">
    <property type="entry name" value="AP COMPLEX SUBUNIT MU"/>
    <property type="match status" value="1"/>
</dbReference>
<protein>
    <recommendedName>
        <fullName evidence="1">MHD domain-containing protein</fullName>
    </recommendedName>
</protein>
<dbReference type="VEuPathDB" id="MicrosporidiaDB:H312_01956"/>
<dbReference type="EMBL" id="KK365170">
    <property type="protein sequence ID" value="KCZ80630.1"/>
    <property type="molecule type" value="Genomic_DNA"/>
</dbReference>
<dbReference type="Proteomes" id="UP000030655">
    <property type="component" value="Unassembled WGS sequence"/>
</dbReference>
<gene>
    <name evidence="2" type="ORF">H312_01956</name>
</gene>